<dbReference type="SUPFAM" id="SSF54001">
    <property type="entry name" value="Cysteine proteinases"/>
    <property type="match status" value="1"/>
</dbReference>
<evidence type="ECO:0000313" key="3">
    <source>
        <dbReference type="Proteomes" id="UP001589747"/>
    </source>
</evidence>
<comment type="caution">
    <text evidence="2">The sequence shown here is derived from an EMBL/GenBank/DDBJ whole genome shotgun (WGS) entry which is preliminary data.</text>
</comment>
<accession>A0ABV5KHL8</accession>
<evidence type="ECO:0000256" key="1">
    <source>
        <dbReference type="ARBA" id="ARBA00006547"/>
    </source>
</evidence>
<dbReference type="RefSeq" id="WP_377489118.1">
    <property type="nucleotide sequence ID" value="NZ_JBHMDO010000003.1"/>
</dbReference>
<reference evidence="2 3" key="1">
    <citation type="submission" date="2024-09" db="EMBL/GenBank/DDBJ databases">
        <authorList>
            <person name="Sun Q."/>
            <person name="Mori K."/>
        </authorList>
    </citation>
    <scope>NUCLEOTIDE SEQUENCE [LARGE SCALE GENOMIC DNA]</scope>
    <source>
        <strain evidence="2 3">TISTR 2452</strain>
    </source>
</reference>
<keyword evidence="3" id="KW-1185">Reference proteome</keyword>
<dbReference type="EMBL" id="JBHMDO010000003">
    <property type="protein sequence ID" value="MFB9324717.1"/>
    <property type="molecule type" value="Genomic_DNA"/>
</dbReference>
<dbReference type="Pfam" id="PF00797">
    <property type="entry name" value="Acetyltransf_2"/>
    <property type="match status" value="1"/>
</dbReference>
<name>A0ABV5KHL8_9BACL</name>
<sequence length="272" mass="31523">MNSWQQQYLAALQTSPSTPTLDALRSLIRRHLHVFPFENISKFRYYEHRGRSGLHWLPDIDTFLHHFEQHGLGGNCYILNYHFGQLLAALGYQVDLVRASGGNTHLALMVTLALDGQPYYVDVGYGAPLFEPLRLEEEPRFARYGEEVDIRRLAPRQFMIDRRTNGQSIVTKTIEWQPVSLDRFDDIITHSLRDEADNPFMRRITATRFQDNAAYTVINNKLFVKKDSGTELHAYTDEADWIAMMRTTFRFDPAVLHESLVFLAARGVRLFD</sequence>
<dbReference type="PANTHER" id="PTHR11786:SF0">
    <property type="entry name" value="ARYLAMINE N-ACETYLTRANSFERASE 4-RELATED"/>
    <property type="match status" value="1"/>
</dbReference>
<organism evidence="2 3">
    <name type="scientific">Paenibacillus aurantiacus</name>
    <dbReference type="NCBI Taxonomy" id="1936118"/>
    <lineage>
        <taxon>Bacteria</taxon>
        <taxon>Bacillati</taxon>
        <taxon>Bacillota</taxon>
        <taxon>Bacilli</taxon>
        <taxon>Bacillales</taxon>
        <taxon>Paenibacillaceae</taxon>
        <taxon>Paenibacillus</taxon>
    </lineage>
</organism>
<dbReference type="Gene3D" id="3.30.2140.20">
    <property type="match status" value="1"/>
</dbReference>
<gene>
    <name evidence="2" type="ORF">ACFFSY_02030</name>
</gene>
<protein>
    <submittedName>
        <fullName evidence="2">Arylamine N-acetyltransferase</fullName>
    </submittedName>
</protein>
<dbReference type="InterPro" id="IPR001447">
    <property type="entry name" value="Arylamine_N-AcTrfase"/>
</dbReference>
<comment type="similarity">
    <text evidence="1">Belongs to the arylamine N-acetyltransferase family.</text>
</comment>
<dbReference type="InterPro" id="IPR053710">
    <property type="entry name" value="Arylamine_NAT_domain_sf"/>
</dbReference>
<dbReference type="PANTHER" id="PTHR11786">
    <property type="entry name" value="N-HYDROXYARYLAMINE O-ACETYLTRANSFERASE"/>
    <property type="match status" value="1"/>
</dbReference>
<dbReference type="InterPro" id="IPR038765">
    <property type="entry name" value="Papain-like_cys_pep_sf"/>
</dbReference>
<proteinExistence type="inferred from homology"/>
<evidence type="ECO:0000313" key="2">
    <source>
        <dbReference type="EMBL" id="MFB9324717.1"/>
    </source>
</evidence>
<dbReference type="Proteomes" id="UP001589747">
    <property type="component" value="Unassembled WGS sequence"/>
</dbReference>